<dbReference type="EMBL" id="MFQD01000034">
    <property type="protein sequence ID" value="OGH67772.1"/>
    <property type="molecule type" value="Genomic_DNA"/>
</dbReference>
<dbReference type="Proteomes" id="UP000176532">
    <property type="component" value="Unassembled WGS sequence"/>
</dbReference>
<comment type="caution">
    <text evidence="1">The sequence shown here is derived from an EMBL/GenBank/DDBJ whole genome shotgun (WGS) entry which is preliminary data.</text>
</comment>
<name>A0A1F6M806_9BACT</name>
<proteinExistence type="predicted"/>
<dbReference type="AlphaFoldDB" id="A0A1F6M806"/>
<organism evidence="1 2">
    <name type="scientific">Candidatus Magasanikbacteria bacterium RIFCSPHIGHO2_02_FULL_50_9b</name>
    <dbReference type="NCBI Taxonomy" id="1798682"/>
    <lineage>
        <taxon>Bacteria</taxon>
        <taxon>Candidatus Magasanikiibacteriota</taxon>
    </lineage>
</organism>
<dbReference type="STRING" id="1798682.A3C15_02830"/>
<reference evidence="1 2" key="1">
    <citation type="journal article" date="2016" name="Nat. Commun.">
        <title>Thousands of microbial genomes shed light on interconnected biogeochemical processes in an aquifer system.</title>
        <authorList>
            <person name="Anantharaman K."/>
            <person name="Brown C.T."/>
            <person name="Hug L.A."/>
            <person name="Sharon I."/>
            <person name="Castelle C.J."/>
            <person name="Probst A.J."/>
            <person name="Thomas B.C."/>
            <person name="Singh A."/>
            <person name="Wilkins M.J."/>
            <person name="Karaoz U."/>
            <person name="Brodie E.L."/>
            <person name="Williams K.H."/>
            <person name="Hubbard S.S."/>
            <person name="Banfield J.F."/>
        </authorList>
    </citation>
    <scope>NUCLEOTIDE SEQUENCE [LARGE SCALE GENOMIC DNA]</scope>
</reference>
<gene>
    <name evidence="1" type="ORF">A3C15_02830</name>
</gene>
<evidence type="ECO:0000313" key="2">
    <source>
        <dbReference type="Proteomes" id="UP000176532"/>
    </source>
</evidence>
<protein>
    <submittedName>
        <fullName evidence="1">Uncharacterized protein</fullName>
    </submittedName>
</protein>
<accession>A0A1F6M806</accession>
<sequence length="147" mass="16267">MMSTPAPEDLLLVDLLRAAGERVKTYVRERGVTVDAAIAAAIVFYGGTSQLKRPLESLREFAVRHRFAFLTVLIQDQDSAKRAAFLILVRDEFALERNHDGDDGLGTPTADNGLHHFGLLVDAKLTQLLEELPRGRQMSNETLPVPT</sequence>
<evidence type="ECO:0000313" key="1">
    <source>
        <dbReference type="EMBL" id="OGH67772.1"/>
    </source>
</evidence>